<organism evidence="1 2">
    <name type="scientific">Araneus ventricosus</name>
    <name type="common">Orbweaver spider</name>
    <name type="synonym">Epeira ventricosa</name>
    <dbReference type="NCBI Taxonomy" id="182803"/>
    <lineage>
        <taxon>Eukaryota</taxon>
        <taxon>Metazoa</taxon>
        <taxon>Ecdysozoa</taxon>
        <taxon>Arthropoda</taxon>
        <taxon>Chelicerata</taxon>
        <taxon>Arachnida</taxon>
        <taxon>Araneae</taxon>
        <taxon>Araneomorphae</taxon>
        <taxon>Entelegynae</taxon>
        <taxon>Araneoidea</taxon>
        <taxon>Araneidae</taxon>
        <taxon>Araneus</taxon>
    </lineage>
</organism>
<name>A0A4Y2A4I4_ARAVE</name>
<evidence type="ECO:0000313" key="1">
    <source>
        <dbReference type="EMBL" id="GBL74447.1"/>
    </source>
</evidence>
<proteinExistence type="predicted"/>
<reference evidence="1 2" key="1">
    <citation type="journal article" date="2019" name="Sci. Rep.">
        <title>Orb-weaving spider Araneus ventricosus genome elucidates the spidroin gene catalogue.</title>
        <authorList>
            <person name="Kono N."/>
            <person name="Nakamura H."/>
            <person name="Ohtoshi R."/>
            <person name="Moran D.A.P."/>
            <person name="Shinohara A."/>
            <person name="Yoshida Y."/>
            <person name="Fujiwara M."/>
            <person name="Mori M."/>
            <person name="Tomita M."/>
            <person name="Arakawa K."/>
        </authorList>
    </citation>
    <scope>NUCLEOTIDE SEQUENCE [LARGE SCALE GENOMIC DNA]</scope>
</reference>
<dbReference type="EMBL" id="BGPR01000005">
    <property type="protein sequence ID" value="GBL74447.1"/>
    <property type="molecule type" value="Genomic_DNA"/>
</dbReference>
<evidence type="ECO:0000313" key="2">
    <source>
        <dbReference type="Proteomes" id="UP000499080"/>
    </source>
</evidence>
<dbReference type="AlphaFoldDB" id="A0A4Y2A4I4"/>
<gene>
    <name evidence="1" type="ORF">AVEN_235395_1</name>
</gene>
<keyword evidence="2" id="KW-1185">Reference proteome</keyword>
<comment type="caution">
    <text evidence="1">The sequence shown here is derived from an EMBL/GenBank/DDBJ whole genome shotgun (WGS) entry which is preliminary data.</text>
</comment>
<protein>
    <submittedName>
        <fullName evidence="1">Uncharacterized protein</fullName>
    </submittedName>
</protein>
<accession>A0A4Y2A4I4</accession>
<dbReference type="Proteomes" id="UP000499080">
    <property type="component" value="Unassembled WGS sequence"/>
</dbReference>
<sequence length="93" mass="9849">MKTPRFKKKPRGVGRGQLSVNAMKLAIERGGRGGLVAMSWLGVAGSQARNTIPLYGARGRTCPKSHEVVERHPVGVARELGERSGSTGVVLVA</sequence>